<reference evidence="2 3" key="2">
    <citation type="submission" date="2009-02" db="EMBL/GenBank/DDBJ databases">
        <title>Draft genome sequence of Blautia hydrogenotrophica DSM 10507 (Ruminococcus hydrogenotrophicus DSM 10507).</title>
        <authorList>
            <person name="Sudarsanam P."/>
            <person name="Ley R."/>
            <person name="Guruge J."/>
            <person name="Turnbaugh P.J."/>
            <person name="Mahowald M."/>
            <person name="Liep D."/>
            <person name="Gordon J."/>
        </authorList>
    </citation>
    <scope>NUCLEOTIDE SEQUENCE [LARGE SCALE GENOMIC DNA]</scope>
    <source>
        <strain evidence="3">DSM 10507 / JCM 14656 / S5a33</strain>
    </source>
</reference>
<dbReference type="EMBL" id="ACBZ01000004">
    <property type="protein sequence ID" value="EEG50857.1"/>
    <property type="molecule type" value="Genomic_DNA"/>
</dbReference>
<keyword evidence="3" id="KW-1185">Reference proteome</keyword>
<dbReference type="PANTHER" id="PTHR43016:SF13">
    <property type="entry name" value="PRESEQUENCE PROTEASE, MITOCHONDRIAL"/>
    <property type="match status" value="1"/>
</dbReference>
<dbReference type="RefSeq" id="WP_005944854.1">
    <property type="nucleotide sequence ID" value="NZ_CP136423.1"/>
</dbReference>
<gene>
    <name evidence="2" type="ORF">RUMHYD_00151</name>
</gene>
<dbReference type="InterPro" id="IPR013578">
    <property type="entry name" value="Peptidase_M16C_assoc"/>
</dbReference>
<name>C0CH38_BLAHS</name>
<evidence type="ECO:0000313" key="2">
    <source>
        <dbReference type="EMBL" id="EEG50857.1"/>
    </source>
</evidence>
<reference evidence="2 3" key="1">
    <citation type="submission" date="2009-01" db="EMBL/GenBank/DDBJ databases">
        <authorList>
            <person name="Fulton L."/>
            <person name="Clifton S."/>
            <person name="Fulton B."/>
            <person name="Xu J."/>
            <person name="Minx P."/>
            <person name="Pepin K.H."/>
            <person name="Johnson M."/>
            <person name="Bhonagiri V."/>
            <person name="Nash W.E."/>
            <person name="Mardis E.R."/>
            <person name="Wilson R.K."/>
        </authorList>
    </citation>
    <scope>NUCLEOTIDE SEQUENCE [LARGE SCALE GENOMIC DNA]</scope>
    <source>
        <strain evidence="3">DSM 10507 / JCM 14656 / S5a33</strain>
    </source>
</reference>
<dbReference type="PATRIC" id="fig|476272.21.peg.3156"/>
<evidence type="ECO:0000259" key="1">
    <source>
        <dbReference type="SMART" id="SM01264"/>
    </source>
</evidence>
<evidence type="ECO:0000313" key="3">
    <source>
        <dbReference type="Proteomes" id="UP000003100"/>
    </source>
</evidence>
<dbReference type="Gene3D" id="3.30.830.10">
    <property type="entry name" value="Metalloenzyme, LuxS/M16 peptidase-like"/>
    <property type="match status" value="4"/>
</dbReference>
<protein>
    <recommendedName>
        <fullName evidence="1">Peptidase M16C associated domain-containing protein</fullName>
    </recommendedName>
</protein>
<dbReference type="InterPro" id="IPR007863">
    <property type="entry name" value="Peptidase_M16_C"/>
</dbReference>
<dbReference type="GO" id="GO:0004222">
    <property type="term" value="F:metalloendopeptidase activity"/>
    <property type="evidence" value="ECO:0007669"/>
    <property type="project" value="TreeGrafter"/>
</dbReference>
<dbReference type="FunFam" id="3.30.830.10:FF:000034">
    <property type="entry name" value="presequence protease 1, chloroplastic/mitochondrial"/>
    <property type="match status" value="1"/>
</dbReference>
<dbReference type="InterPro" id="IPR011249">
    <property type="entry name" value="Metalloenz_LuxS/M16"/>
</dbReference>
<dbReference type="InterPro" id="IPR055130">
    <property type="entry name" value="PreP_C"/>
</dbReference>
<feature type="domain" description="Peptidase M16C associated" evidence="1">
    <location>
        <begin position="461"/>
        <end position="711"/>
    </location>
</feature>
<proteinExistence type="predicted"/>
<dbReference type="GO" id="GO:0046872">
    <property type="term" value="F:metal ion binding"/>
    <property type="evidence" value="ECO:0007669"/>
    <property type="project" value="InterPro"/>
</dbReference>
<dbReference type="Pfam" id="PF00675">
    <property type="entry name" value="Peptidase_M16"/>
    <property type="match status" value="1"/>
</dbReference>
<dbReference type="Pfam" id="PF22516">
    <property type="entry name" value="PreP_C"/>
    <property type="match status" value="1"/>
</dbReference>
<dbReference type="InterPro" id="IPR011765">
    <property type="entry name" value="Pept_M16_N"/>
</dbReference>
<dbReference type="SUPFAM" id="SSF63411">
    <property type="entry name" value="LuxS/MPP-like metallohydrolase"/>
    <property type="match status" value="4"/>
</dbReference>
<sequence>MKDYEKKYQLLREEKLEDIHSTGYLLQHVKSKAHVLVIANDDENKVFNISFRTRPSDSTGVAHILEHSVLCGSKNFPLKDPFVELVKGSLNTFLNAMTYPDKTCYPVASCNDQDFQNLVHVYLDAVFSPMIYERPEIFRQEGWSYKLEKPEDELTYNGVVYNEMKGAFSSSDEVLERKIMDSLFPDTTYGWESGGDPEHIPELTYEQFLDFHRTYYHPSNSFIYFYGNMDFEEKLRFLDEEYLSKYEELKVDSEIPLQKEFSEVKSLTEKYPIAENEEERENTYLSFNRVVGTALDAKLCTAFEILDYALLSAPGAPLKKALLDANIGKDIYGSYEDGIYQPYFSVIAKSSDPEKMEDFQRIIRETLEQIVRDGIDPKALEAGINFYEFRYLEADYASFPKGLIYGLDILETWLYEPGQPFDAVQRRAVYESLKGETQTGYFEGLIQKYLLDNTHGSSLMLVPKKGLTQEKDHQTAEKLAAYKAQLTQDEIEDLVRKTRELKEYQEASELPEALKCIPMLSRTDIGREAGHFFNEECYVEDTLLLWHDIQTNGIGYLDLQFDLAGISQELLPYVSLLKNVLGYVDTQNYTYGELFNEINAGSGGINCGIEVYENSDAPLGYLPMFGVRAKALYSQIPFVFQMIQEILFGSNLEDTKRLYEIIAQGKSRGEASLVSNGHGTAVLRATSYDSPMAWFQEQIAGISYVHFLENLEKNFDQRKEQTVENLKQLLRCIFRPENLKVSFTAQADQKMVVTEQVYNLKKKLYTEPVEKPGFCAACAKKNEGFKTAGQVQYVAQTGNFKKAGLEYTGALSILKVALSYEYLWMNVRVKGGAYGCMSGFKRNGEGYFVSYRDPNLKNTLEIYQGIPAYIRGFQCDERNMTKYIIGTISAKDAPKTPQMKGAVSRTAYYTGTTQEMVQREREQILDATVEDIQALAPIVEAILSQNQICVVGSEEAIEREKDVFQEVKHLIS</sequence>
<dbReference type="HOGENOM" id="CLU_009165_1_0_9"/>
<accession>C0CH38</accession>
<organism evidence="2 3">
    <name type="scientific">Blautia hydrogenotrophica (strain DSM 10507 / JCM 14656 / S5a33)</name>
    <name type="common">Ruminococcus hydrogenotrophicus</name>
    <dbReference type="NCBI Taxonomy" id="476272"/>
    <lineage>
        <taxon>Bacteria</taxon>
        <taxon>Bacillati</taxon>
        <taxon>Bacillota</taxon>
        <taxon>Clostridia</taxon>
        <taxon>Lachnospirales</taxon>
        <taxon>Lachnospiraceae</taxon>
        <taxon>Blautia</taxon>
    </lineage>
</organism>
<dbReference type="SMART" id="SM01264">
    <property type="entry name" value="M16C_associated"/>
    <property type="match status" value="1"/>
</dbReference>
<dbReference type="AlphaFoldDB" id="C0CH38"/>
<dbReference type="Pfam" id="PF08367">
    <property type="entry name" value="M16C_assoc"/>
    <property type="match status" value="1"/>
</dbReference>
<dbReference type="Pfam" id="PF05193">
    <property type="entry name" value="Peptidase_M16_C"/>
    <property type="match status" value="1"/>
</dbReference>
<dbReference type="GO" id="GO:0016485">
    <property type="term" value="P:protein processing"/>
    <property type="evidence" value="ECO:0007669"/>
    <property type="project" value="TreeGrafter"/>
</dbReference>
<dbReference type="GeneID" id="86821436"/>
<dbReference type="eggNOG" id="COG1026">
    <property type="taxonomic scope" value="Bacteria"/>
</dbReference>
<dbReference type="PANTHER" id="PTHR43016">
    <property type="entry name" value="PRESEQUENCE PROTEASE"/>
    <property type="match status" value="1"/>
</dbReference>
<dbReference type="Proteomes" id="UP000003100">
    <property type="component" value="Unassembled WGS sequence"/>
</dbReference>